<reference evidence="1 2" key="1">
    <citation type="submission" date="2024-03" db="EMBL/GenBank/DDBJ databases">
        <title>Human intestinal bacterial collection.</title>
        <authorList>
            <person name="Pauvert C."/>
            <person name="Hitch T.C.A."/>
            <person name="Clavel T."/>
        </authorList>
    </citation>
    <scope>NUCLEOTIDE SEQUENCE [LARGE SCALE GENOMIC DNA]</scope>
    <source>
        <strain evidence="1 2">CLA-JM-H44</strain>
    </source>
</reference>
<evidence type="ECO:0000313" key="1">
    <source>
        <dbReference type="EMBL" id="MEQ2440969.1"/>
    </source>
</evidence>
<protein>
    <recommendedName>
        <fullName evidence="3">Nitroreductase domain-containing protein</fullName>
    </recommendedName>
</protein>
<dbReference type="EMBL" id="JBBMFD010000015">
    <property type="protein sequence ID" value="MEQ2440969.1"/>
    <property type="molecule type" value="Genomic_DNA"/>
</dbReference>
<name>A0ABV1E250_9FIRM</name>
<dbReference type="PANTHER" id="PTHR43035:SF1">
    <property type="entry name" value="FATTY ACID REPRESSION MUTANT PROTEIN 2-RELATED"/>
    <property type="match status" value="1"/>
</dbReference>
<dbReference type="RefSeq" id="WP_349219794.1">
    <property type="nucleotide sequence ID" value="NZ_JBBMFD010000015.1"/>
</dbReference>
<dbReference type="PANTHER" id="PTHR43035">
    <property type="entry name" value="FATTY ACID REPRESSION MUTANT PROTEIN 2-RELATED"/>
    <property type="match status" value="1"/>
</dbReference>
<dbReference type="InterPro" id="IPR033877">
    <property type="entry name" value="Frm2/Hbn1"/>
</dbReference>
<dbReference type="Proteomes" id="UP001489509">
    <property type="component" value="Unassembled WGS sequence"/>
</dbReference>
<organism evidence="1 2">
    <name type="scientific">Solibaculum intestinale</name>
    <dbReference type="NCBI Taxonomy" id="3133165"/>
    <lineage>
        <taxon>Bacteria</taxon>
        <taxon>Bacillati</taxon>
        <taxon>Bacillota</taxon>
        <taxon>Clostridia</taxon>
        <taxon>Eubacteriales</taxon>
        <taxon>Oscillospiraceae</taxon>
        <taxon>Solibaculum</taxon>
    </lineage>
</organism>
<comment type="caution">
    <text evidence="1">The sequence shown here is derived from an EMBL/GenBank/DDBJ whole genome shotgun (WGS) entry which is preliminary data.</text>
</comment>
<dbReference type="InterPro" id="IPR000415">
    <property type="entry name" value="Nitroreductase-like"/>
</dbReference>
<accession>A0ABV1E250</accession>
<gene>
    <name evidence="1" type="ORF">WMO26_09040</name>
</gene>
<proteinExistence type="predicted"/>
<dbReference type="Gene3D" id="3.40.109.10">
    <property type="entry name" value="NADH Oxidase"/>
    <property type="match status" value="1"/>
</dbReference>
<dbReference type="SUPFAM" id="SSF55469">
    <property type="entry name" value="FMN-dependent nitroreductase-like"/>
    <property type="match status" value="1"/>
</dbReference>
<keyword evidence="2" id="KW-1185">Reference proteome</keyword>
<evidence type="ECO:0000313" key="2">
    <source>
        <dbReference type="Proteomes" id="UP001489509"/>
    </source>
</evidence>
<evidence type="ECO:0008006" key="3">
    <source>
        <dbReference type="Google" id="ProtNLM"/>
    </source>
</evidence>
<sequence>MFQVFVWIMLEAEGFGASLQHDNPLIDERVKARFGIPESRTLLAQMPFGMLPAEPAKKSFAPAEPRVKMFA</sequence>